<dbReference type="Proteomes" id="UP000567293">
    <property type="component" value="Unassembled WGS sequence"/>
</dbReference>
<dbReference type="EMBL" id="JACDQQ010002244">
    <property type="protein sequence ID" value="MBA0087903.1"/>
    <property type="molecule type" value="Genomic_DNA"/>
</dbReference>
<keyword evidence="3" id="KW-0812">Transmembrane</keyword>
<evidence type="ECO:0000313" key="5">
    <source>
        <dbReference type="EMBL" id="MBA0087903.1"/>
    </source>
</evidence>
<dbReference type="GO" id="GO:0006355">
    <property type="term" value="P:regulation of DNA-templated transcription"/>
    <property type="evidence" value="ECO:0007669"/>
    <property type="project" value="InterPro"/>
</dbReference>
<keyword evidence="3" id="KW-1133">Transmembrane helix</keyword>
<dbReference type="InterPro" id="IPR036388">
    <property type="entry name" value="WH-like_DNA-bd_sf"/>
</dbReference>
<dbReference type="CDD" id="cd00383">
    <property type="entry name" value="trans_reg_C"/>
    <property type="match status" value="1"/>
</dbReference>
<keyword evidence="3" id="KW-0472">Membrane</keyword>
<reference evidence="5" key="1">
    <citation type="submission" date="2020-06" db="EMBL/GenBank/DDBJ databases">
        <title>Legume-microbial interactions unlock mineral nutrients during tropical forest succession.</title>
        <authorList>
            <person name="Epihov D.Z."/>
        </authorList>
    </citation>
    <scope>NUCLEOTIDE SEQUENCE [LARGE SCALE GENOMIC DNA]</scope>
    <source>
        <strain evidence="5">Pan2503</strain>
    </source>
</reference>
<feature type="transmembrane region" description="Helical" evidence="3">
    <location>
        <begin position="147"/>
        <end position="166"/>
    </location>
</feature>
<evidence type="ECO:0000256" key="1">
    <source>
        <dbReference type="ARBA" id="ARBA00023125"/>
    </source>
</evidence>
<sequence>MERPTNTILRIGDWRVDPSSGELSRSGETTRLEARTMRLLLCLAERSGEVVSIEELLDKAWSGVTVSSDSVYQAVASLRRLLGDDPKQPTYIATVPRLGYRMLATVGPWTDSIDGQTGSATTVTMSEPAGSASIVHKPSDSRGRSSLIWTIGGTLGVTLILAFLLYRGISLKNHSAQGSPAALPQKSIAVLPFLDLTADMKEEEFADGLTEEIIDKLSKVPGIRVPASTASFYFKNKKIPVAEIARTLGVVYVLDGSTRQSSNSVRIAARLVRAENGYVIWSETYDRPFVDRVALQDEIAGELTKALRASIEGTPNADQPPR</sequence>
<dbReference type="Gene3D" id="3.40.50.10610">
    <property type="entry name" value="ABC-type transport auxiliary lipoprotein component"/>
    <property type="match status" value="1"/>
</dbReference>
<keyword evidence="1 2" id="KW-0238">DNA-binding</keyword>
<dbReference type="PROSITE" id="PS51755">
    <property type="entry name" value="OMPR_PHOB"/>
    <property type="match status" value="1"/>
</dbReference>
<evidence type="ECO:0000259" key="4">
    <source>
        <dbReference type="PROSITE" id="PS51755"/>
    </source>
</evidence>
<dbReference type="AlphaFoldDB" id="A0A7V8NUS2"/>
<dbReference type="SMART" id="SM00862">
    <property type="entry name" value="Trans_reg_C"/>
    <property type="match status" value="1"/>
</dbReference>
<dbReference type="InterPro" id="IPR001867">
    <property type="entry name" value="OmpR/PhoB-type_DNA-bd"/>
</dbReference>
<feature type="DNA-binding region" description="OmpR/PhoB-type" evidence="2">
    <location>
        <begin position="6"/>
        <end position="104"/>
    </location>
</feature>
<feature type="domain" description="OmpR/PhoB-type" evidence="4">
    <location>
        <begin position="6"/>
        <end position="104"/>
    </location>
</feature>
<keyword evidence="6" id="KW-1185">Reference proteome</keyword>
<dbReference type="Gene3D" id="1.10.10.10">
    <property type="entry name" value="Winged helix-like DNA-binding domain superfamily/Winged helix DNA-binding domain"/>
    <property type="match status" value="1"/>
</dbReference>
<dbReference type="GO" id="GO:0000160">
    <property type="term" value="P:phosphorelay signal transduction system"/>
    <property type="evidence" value="ECO:0007669"/>
    <property type="project" value="InterPro"/>
</dbReference>
<dbReference type="InterPro" id="IPR016032">
    <property type="entry name" value="Sig_transdc_resp-reg_C-effctor"/>
</dbReference>
<dbReference type="SUPFAM" id="SSF46894">
    <property type="entry name" value="C-terminal effector domain of the bipartite response regulators"/>
    <property type="match status" value="1"/>
</dbReference>
<proteinExistence type="predicted"/>
<organism evidence="5 6">
    <name type="scientific">Candidatus Acidiferrum panamense</name>
    <dbReference type="NCBI Taxonomy" id="2741543"/>
    <lineage>
        <taxon>Bacteria</taxon>
        <taxon>Pseudomonadati</taxon>
        <taxon>Acidobacteriota</taxon>
        <taxon>Terriglobia</taxon>
        <taxon>Candidatus Acidiferrales</taxon>
        <taxon>Candidatus Acidiferrum</taxon>
    </lineage>
</organism>
<accession>A0A7V8NUS2</accession>
<protein>
    <submittedName>
        <fullName evidence="5">Winged helix-turn-helix domain-containing protein</fullName>
    </submittedName>
</protein>
<comment type="caution">
    <text evidence="5">The sequence shown here is derived from an EMBL/GenBank/DDBJ whole genome shotgun (WGS) entry which is preliminary data.</text>
</comment>
<evidence type="ECO:0000256" key="2">
    <source>
        <dbReference type="PROSITE-ProRule" id="PRU01091"/>
    </source>
</evidence>
<gene>
    <name evidence="5" type="ORF">HRJ53_23195</name>
</gene>
<dbReference type="GO" id="GO:0003677">
    <property type="term" value="F:DNA binding"/>
    <property type="evidence" value="ECO:0007669"/>
    <property type="project" value="UniProtKB-UniRule"/>
</dbReference>
<evidence type="ECO:0000313" key="6">
    <source>
        <dbReference type="Proteomes" id="UP000567293"/>
    </source>
</evidence>
<evidence type="ECO:0000256" key="3">
    <source>
        <dbReference type="SAM" id="Phobius"/>
    </source>
</evidence>
<dbReference type="Pfam" id="PF00486">
    <property type="entry name" value="Trans_reg_C"/>
    <property type="match status" value="1"/>
</dbReference>
<name>A0A7V8NUS2_9BACT</name>